<keyword evidence="2" id="KW-1185">Reference proteome</keyword>
<evidence type="ECO:0000313" key="1">
    <source>
        <dbReference type="EMBL" id="GBP83292.1"/>
    </source>
</evidence>
<protein>
    <submittedName>
        <fullName evidence="1">Uncharacterized protein</fullName>
    </submittedName>
</protein>
<evidence type="ECO:0000313" key="2">
    <source>
        <dbReference type="Proteomes" id="UP000299102"/>
    </source>
</evidence>
<dbReference type="EMBL" id="BGZK01001613">
    <property type="protein sequence ID" value="GBP83292.1"/>
    <property type="molecule type" value="Genomic_DNA"/>
</dbReference>
<reference evidence="1 2" key="1">
    <citation type="journal article" date="2019" name="Commun. Biol.">
        <title>The bagworm genome reveals a unique fibroin gene that provides high tensile strength.</title>
        <authorList>
            <person name="Kono N."/>
            <person name="Nakamura H."/>
            <person name="Ohtoshi R."/>
            <person name="Tomita M."/>
            <person name="Numata K."/>
            <person name="Arakawa K."/>
        </authorList>
    </citation>
    <scope>NUCLEOTIDE SEQUENCE [LARGE SCALE GENOMIC DNA]</scope>
</reference>
<dbReference type="AlphaFoldDB" id="A0A4C1Z7K2"/>
<organism evidence="1 2">
    <name type="scientific">Eumeta variegata</name>
    <name type="common">Bagworm moth</name>
    <name type="synonym">Eumeta japonica</name>
    <dbReference type="NCBI Taxonomy" id="151549"/>
    <lineage>
        <taxon>Eukaryota</taxon>
        <taxon>Metazoa</taxon>
        <taxon>Ecdysozoa</taxon>
        <taxon>Arthropoda</taxon>
        <taxon>Hexapoda</taxon>
        <taxon>Insecta</taxon>
        <taxon>Pterygota</taxon>
        <taxon>Neoptera</taxon>
        <taxon>Endopterygota</taxon>
        <taxon>Lepidoptera</taxon>
        <taxon>Glossata</taxon>
        <taxon>Ditrysia</taxon>
        <taxon>Tineoidea</taxon>
        <taxon>Psychidae</taxon>
        <taxon>Oiketicinae</taxon>
        <taxon>Eumeta</taxon>
    </lineage>
</organism>
<dbReference type="Proteomes" id="UP000299102">
    <property type="component" value="Unassembled WGS sequence"/>
</dbReference>
<gene>
    <name evidence="1" type="ORF">EVAR_66028_1</name>
</gene>
<name>A0A4C1Z7K2_EUMVA</name>
<proteinExistence type="predicted"/>
<comment type="caution">
    <text evidence="1">The sequence shown here is derived from an EMBL/GenBank/DDBJ whole genome shotgun (WGS) entry which is preliminary data.</text>
</comment>
<sequence length="111" mass="12538">MSVILLLLRQRRHLASKAPIFIQPPRPPRVRARATVTGGGERQPDYRAACGEEAETVKKFIFLVLHFRNPFGPQIKSVWASRLTRVFMGWNAFPLRVHVMTPASGRMEGGT</sequence>
<accession>A0A4C1Z7K2</accession>